<gene>
    <name evidence="1" type="ORF">SLINC_8325</name>
</gene>
<keyword evidence="2" id="KW-1185">Reference proteome</keyword>
<evidence type="ECO:0000313" key="1">
    <source>
        <dbReference type="EMBL" id="ANS70549.1"/>
    </source>
</evidence>
<proteinExistence type="predicted"/>
<dbReference type="KEGG" id="sls:SLINC_8325"/>
<dbReference type="EMBL" id="CP016438">
    <property type="protein sequence ID" value="ANS70549.1"/>
    <property type="molecule type" value="Genomic_DNA"/>
</dbReference>
<accession>A0A1B1MPL2</accession>
<dbReference type="Proteomes" id="UP000092598">
    <property type="component" value="Chromosome"/>
</dbReference>
<organism evidence="1 2">
    <name type="scientific">Streptomyces lincolnensis</name>
    <dbReference type="NCBI Taxonomy" id="1915"/>
    <lineage>
        <taxon>Bacteria</taxon>
        <taxon>Bacillati</taxon>
        <taxon>Actinomycetota</taxon>
        <taxon>Actinomycetes</taxon>
        <taxon>Kitasatosporales</taxon>
        <taxon>Streptomycetaceae</taxon>
        <taxon>Streptomyces</taxon>
    </lineage>
</organism>
<protein>
    <submittedName>
        <fullName evidence="1">Uncharacterized protein</fullName>
    </submittedName>
</protein>
<dbReference type="PATRIC" id="fig|1915.4.peg.9168"/>
<sequence length="249" mass="28189">MEVMREAGYCFADVCVAPWHEDLNAALIRKEMSAWPDDWWIVADLDEFHVYDRSLAEVAAYCEEHGFDFVEGAFLDRVSADGRLAGPLPYGREPLWRQYPLAGQLTVGLLDGRPTKVTLARGTVELDLGQHCAWTGRGVPAEEIYAQVHHFKWTASAATRLTRRVAAYSSGEWRLLHRSIVGESQRFLDHLGENGGRIDVGDPRFRFARCSLGYADYPGWEGTGPALRRRFRAYDAARREKRRTTGALE</sequence>
<name>A0A1B1MPL2_STRLN</name>
<dbReference type="AlphaFoldDB" id="A0A1B1MPL2"/>
<reference evidence="1 2" key="1">
    <citation type="submission" date="2016-07" db="EMBL/GenBank/DDBJ databases">
        <title>Enhancement of antibiotic productionsby engineered nitrateutilization in actinobacteria.</title>
        <authorList>
            <person name="Meng S.C."/>
        </authorList>
    </citation>
    <scope>NUCLEOTIDE SEQUENCE [LARGE SCALE GENOMIC DNA]</scope>
    <source>
        <strain evidence="1 2">NRRL 2936</strain>
    </source>
</reference>
<evidence type="ECO:0000313" key="2">
    <source>
        <dbReference type="Proteomes" id="UP000092598"/>
    </source>
</evidence>